<evidence type="ECO:0000256" key="5">
    <source>
        <dbReference type="PROSITE-ProRule" id="PRU00335"/>
    </source>
</evidence>
<sequence length="215" mass="23484">MAEPRRIFRREPPESRKEALMRATLTLVSRHGPAAATVRAIAQEAGVTQGMIRHYFSSKEDLLNAAYRFHMLGQTQVIDAAAMPGRDGARERLARMIVASVTPPVAAPEALSLWAGFIHMVWRDPAMRKTHEGTYLHYRDLLQRRIADALAEAGRGVPASEERQLAIASNAVLDGLWLEAGALPEAFEGGELIRIGLRSVGAIIGIDLAEDEAKG</sequence>
<dbReference type="InterPro" id="IPR009057">
    <property type="entry name" value="Homeodomain-like_sf"/>
</dbReference>
<dbReference type="InterPro" id="IPR036271">
    <property type="entry name" value="Tet_transcr_reg_TetR-rel_C_sf"/>
</dbReference>
<dbReference type="Pfam" id="PF13977">
    <property type="entry name" value="TetR_C_6"/>
    <property type="match status" value="1"/>
</dbReference>
<evidence type="ECO:0000259" key="6">
    <source>
        <dbReference type="PROSITE" id="PS50977"/>
    </source>
</evidence>
<keyword evidence="4" id="KW-0804">Transcription</keyword>
<accession>A0ABT2NPW8</accession>
<evidence type="ECO:0000313" key="8">
    <source>
        <dbReference type="Proteomes" id="UP001205601"/>
    </source>
</evidence>
<dbReference type="PANTHER" id="PTHR30055">
    <property type="entry name" value="HTH-TYPE TRANSCRIPTIONAL REGULATOR RUTR"/>
    <property type="match status" value="1"/>
</dbReference>
<keyword evidence="1" id="KW-0678">Repressor</keyword>
<dbReference type="RefSeq" id="WP_261496884.1">
    <property type="nucleotide sequence ID" value="NZ_JAOCQF010000003.1"/>
</dbReference>
<evidence type="ECO:0000313" key="7">
    <source>
        <dbReference type="EMBL" id="MCT8330987.1"/>
    </source>
</evidence>
<evidence type="ECO:0000256" key="4">
    <source>
        <dbReference type="ARBA" id="ARBA00023163"/>
    </source>
</evidence>
<dbReference type="Proteomes" id="UP001205601">
    <property type="component" value="Unassembled WGS sequence"/>
</dbReference>
<dbReference type="SUPFAM" id="SSF46689">
    <property type="entry name" value="Homeodomain-like"/>
    <property type="match status" value="1"/>
</dbReference>
<name>A0ABT2NPW8_9RHOB</name>
<proteinExistence type="predicted"/>
<dbReference type="SUPFAM" id="SSF48498">
    <property type="entry name" value="Tetracyclin repressor-like, C-terminal domain"/>
    <property type="match status" value="1"/>
</dbReference>
<dbReference type="PROSITE" id="PS01081">
    <property type="entry name" value="HTH_TETR_1"/>
    <property type="match status" value="1"/>
</dbReference>
<dbReference type="PROSITE" id="PS50977">
    <property type="entry name" value="HTH_TETR_2"/>
    <property type="match status" value="1"/>
</dbReference>
<dbReference type="Pfam" id="PF00440">
    <property type="entry name" value="TetR_N"/>
    <property type="match status" value="1"/>
</dbReference>
<feature type="domain" description="HTH tetR-type" evidence="6">
    <location>
        <begin position="14"/>
        <end position="74"/>
    </location>
</feature>
<dbReference type="InterPro" id="IPR023772">
    <property type="entry name" value="DNA-bd_HTH_TetR-type_CS"/>
</dbReference>
<comment type="caution">
    <text evidence="7">The sequence shown here is derived from an EMBL/GenBank/DDBJ whole genome shotgun (WGS) entry which is preliminary data.</text>
</comment>
<keyword evidence="3 5" id="KW-0238">DNA-binding</keyword>
<keyword evidence="8" id="KW-1185">Reference proteome</keyword>
<protein>
    <submittedName>
        <fullName evidence="7">TetR family transcriptional regulator</fullName>
    </submittedName>
</protein>
<dbReference type="InterPro" id="IPR050109">
    <property type="entry name" value="HTH-type_TetR-like_transc_reg"/>
</dbReference>
<evidence type="ECO:0000256" key="1">
    <source>
        <dbReference type="ARBA" id="ARBA00022491"/>
    </source>
</evidence>
<dbReference type="PRINTS" id="PR00455">
    <property type="entry name" value="HTHTETR"/>
</dbReference>
<dbReference type="InterPro" id="IPR039538">
    <property type="entry name" value="BetI_C"/>
</dbReference>
<feature type="DNA-binding region" description="H-T-H motif" evidence="5">
    <location>
        <begin position="37"/>
        <end position="56"/>
    </location>
</feature>
<dbReference type="PANTHER" id="PTHR30055:SF234">
    <property type="entry name" value="HTH-TYPE TRANSCRIPTIONAL REGULATOR BETI"/>
    <property type="match status" value="1"/>
</dbReference>
<keyword evidence="2" id="KW-0805">Transcription regulation</keyword>
<organism evidence="7 8">
    <name type="scientific">Albidovulum sediminis</name>
    <dbReference type="NCBI Taxonomy" id="3066345"/>
    <lineage>
        <taxon>Bacteria</taxon>
        <taxon>Pseudomonadati</taxon>
        <taxon>Pseudomonadota</taxon>
        <taxon>Alphaproteobacteria</taxon>
        <taxon>Rhodobacterales</taxon>
        <taxon>Paracoccaceae</taxon>
        <taxon>Albidovulum</taxon>
    </lineage>
</organism>
<evidence type="ECO:0000256" key="3">
    <source>
        <dbReference type="ARBA" id="ARBA00023125"/>
    </source>
</evidence>
<reference evidence="8" key="1">
    <citation type="submission" date="2023-07" db="EMBL/GenBank/DDBJ databases">
        <title>Defluviimonas sediminis sp. nov., isolated from mangrove sediment.</title>
        <authorList>
            <person name="Liu L."/>
            <person name="Li J."/>
            <person name="Huang Y."/>
            <person name="Pan J."/>
            <person name="Li M."/>
        </authorList>
    </citation>
    <scope>NUCLEOTIDE SEQUENCE [LARGE SCALE GENOMIC DNA]</scope>
    <source>
        <strain evidence="8">FT324</strain>
    </source>
</reference>
<dbReference type="EMBL" id="JAOCQF010000003">
    <property type="protein sequence ID" value="MCT8330987.1"/>
    <property type="molecule type" value="Genomic_DNA"/>
</dbReference>
<gene>
    <name evidence="7" type="ORF">N5I32_15825</name>
</gene>
<evidence type="ECO:0000256" key="2">
    <source>
        <dbReference type="ARBA" id="ARBA00023015"/>
    </source>
</evidence>
<dbReference type="InterPro" id="IPR001647">
    <property type="entry name" value="HTH_TetR"/>
</dbReference>
<dbReference type="Gene3D" id="1.10.357.10">
    <property type="entry name" value="Tetracycline Repressor, domain 2"/>
    <property type="match status" value="1"/>
</dbReference>